<protein>
    <submittedName>
        <fullName evidence="2">Uncharacterized protein</fullName>
    </submittedName>
</protein>
<proteinExistence type="predicted"/>
<keyword evidence="1" id="KW-0175">Coiled coil</keyword>
<evidence type="ECO:0000313" key="3">
    <source>
        <dbReference type="Proteomes" id="UP001144205"/>
    </source>
</evidence>
<dbReference type="EMBL" id="BROH01000008">
    <property type="protein sequence ID" value="GKY88886.1"/>
    <property type="molecule type" value="Genomic_DNA"/>
</dbReference>
<reference evidence="2" key="1">
    <citation type="journal article" date="2023" name="Int. J. Syst. Evol. Microbiol.">
        <title>Sinisalibacter aestuarii sp. nov., isolated from estuarine sediment of the Arakawa River.</title>
        <authorList>
            <person name="Arafat S.T."/>
            <person name="Hirano S."/>
            <person name="Sato A."/>
            <person name="Takeuchi K."/>
            <person name="Yasuda T."/>
            <person name="Terahara T."/>
            <person name="Hamada M."/>
            <person name="Kobayashi T."/>
        </authorList>
    </citation>
    <scope>NUCLEOTIDE SEQUENCE</scope>
    <source>
        <strain evidence="2">B-399</strain>
    </source>
</reference>
<gene>
    <name evidence="2" type="ORF">STA1M1_27550</name>
</gene>
<keyword evidence="3" id="KW-1185">Reference proteome</keyword>
<dbReference type="Proteomes" id="UP001144205">
    <property type="component" value="Unassembled WGS sequence"/>
</dbReference>
<organism evidence="2 3">
    <name type="scientific">Sinisalibacter aestuarii</name>
    <dbReference type="NCBI Taxonomy" id="2949426"/>
    <lineage>
        <taxon>Bacteria</taxon>
        <taxon>Pseudomonadati</taxon>
        <taxon>Pseudomonadota</taxon>
        <taxon>Alphaproteobacteria</taxon>
        <taxon>Rhodobacterales</taxon>
        <taxon>Roseobacteraceae</taxon>
        <taxon>Sinisalibacter</taxon>
    </lineage>
</organism>
<comment type="caution">
    <text evidence="2">The sequence shown here is derived from an EMBL/GenBank/DDBJ whole genome shotgun (WGS) entry which is preliminary data.</text>
</comment>
<accession>A0ABQ5LX76</accession>
<name>A0ABQ5LX76_9RHOB</name>
<evidence type="ECO:0000313" key="2">
    <source>
        <dbReference type="EMBL" id="GKY88886.1"/>
    </source>
</evidence>
<sequence>MSDEMDLWQFLEAREEEIVRKRKELLTELEALRNARASLEKERRDKDREDGSERMTIKEMVRSVLSRNPEGGTSDQIINWINQIHASEVARTSLSPQLSRLKADGIVMLDEDTGIWKLRNEELRMEQLLRSNRSTHERSRNMLRYFEDEQKRRS</sequence>
<feature type="coiled-coil region" evidence="1">
    <location>
        <begin position="15"/>
        <end position="49"/>
    </location>
</feature>
<evidence type="ECO:0000256" key="1">
    <source>
        <dbReference type="SAM" id="Coils"/>
    </source>
</evidence>
<dbReference type="RefSeq" id="WP_281842924.1">
    <property type="nucleotide sequence ID" value="NZ_BROH01000008.1"/>
</dbReference>